<evidence type="ECO:0000256" key="2">
    <source>
        <dbReference type="SAM" id="SignalP"/>
    </source>
</evidence>
<protein>
    <submittedName>
        <fullName evidence="3">Uncharacterized protein</fullName>
    </submittedName>
</protein>
<accession>A0A9N8HAV7</accession>
<keyword evidence="4" id="KW-1185">Reference proteome</keyword>
<organism evidence="3 4">
    <name type="scientific">Seminavis robusta</name>
    <dbReference type="NCBI Taxonomy" id="568900"/>
    <lineage>
        <taxon>Eukaryota</taxon>
        <taxon>Sar</taxon>
        <taxon>Stramenopiles</taxon>
        <taxon>Ochrophyta</taxon>
        <taxon>Bacillariophyta</taxon>
        <taxon>Bacillariophyceae</taxon>
        <taxon>Bacillariophycidae</taxon>
        <taxon>Naviculales</taxon>
        <taxon>Naviculaceae</taxon>
        <taxon>Seminavis</taxon>
    </lineage>
</organism>
<sequence length="172" mass="18759">MVNREMSCRLHLLFGVLVACLAAACQGFTVPPCSHRIASCCQTPTTGRLVLSSNKNDGNDDDDKKKKVYQDEEEASRKVFDSLSTGQGFDSAIFAFGIGFLVFGFLLNILGYDYVVKDGRLTIDTIEARQFQTEVNKAMKAQKRENAPPSAINSVDVPPAASLLLEAPPPQE</sequence>
<keyword evidence="1" id="KW-0472">Membrane</keyword>
<evidence type="ECO:0000313" key="4">
    <source>
        <dbReference type="Proteomes" id="UP001153069"/>
    </source>
</evidence>
<name>A0A9N8HAV7_9STRA</name>
<dbReference type="Proteomes" id="UP001153069">
    <property type="component" value="Unassembled WGS sequence"/>
</dbReference>
<reference evidence="3" key="1">
    <citation type="submission" date="2020-06" db="EMBL/GenBank/DDBJ databases">
        <authorList>
            <consortium name="Plant Systems Biology data submission"/>
        </authorList>
    </citation>
    <scope>NUCLEOTIDE SEQUENCE</scope>
    <source>
        <strain evidence="3">D6</strain>
    </source>
</reference>
<evidence type="ECO:0000313" key="3">
    <source>
        <dbReference type="EMBL" id="CAB9503293.1"/>
    </source>
</evidence>
<gene>
    <name evidence="3" type="ORF">SEMRO_161_G072580.1</name>
</gene>
<dbReference type="AlphaFoldDB" id="A0A9N8HAV7"/>
<comment type="caution">
    <text evidence="3">The sequence shown here is derived from an EMBL/GenBank/DDBJ whole genome shotgun (WGS) entry which is preliminary data.</text>
</comment>
<feature type="chain" id="PRO_5040495783" evidence="2">
    <location>
        <begin position="28"/>
        <end position="172"/>
    </location>
</feature>
<proteinExistence type="predicted"/>
<feature type="signal peptide" evidence="2">
    <location>
        <begin position="1"/>
        <end position="27"/>
    </location>
</feature>
<evidence type="ECO:0000256" key="1">
    <source>
        <dbReference type="SAM" id="Phobius"/>
    </source>
</evidence>
<keyword evidence="2" id="KW-0732">Signal</keyword>
<feature type="transmembrane region" description="Helical" evidence="1">
    <location>
        <begin position="92"/>
        <end position="112"/>
    </location>
</feature>
<keyword evidence="1" id="KW-1133">Transmembrane helix</keyword>
<dbReference type="EMBL" id="CAICTM010000160">
    <property type="protein sequence ID" value="CAB9503293.1"/>
    <property type="molecule type" value="Genomic_DNA"/>
</dbReference>
<dbReference type="PROSITE" id="PS51257">
    <property type="entry name" value="PROKAR_LIPOPROTEIN"/>
    <property type="match status" value="1"/>
</dbReference>
<keyword evidence="1" id="KW-0812">Transmembrane</keyword>